<feature type="non-terminal residue" evidence="7">
    <location>
        <position position="235"/>
    </location>
</feature>
<evidence type="ECO:0000256" key="1">
    <source>
        <dbReference type="ARBA" id="ARBA00004651"/>
    </source>
</evidence>
<feature type="transmembrane region" description="Helical" evidence="6">
    <location>
        <begin position="156"/>
        <end position="182"/>
    </location>
</feature>
<dbReference type="InterPro" id="IPR001851">
    <property type="entry name" value="ABC_transp_permease"/>
</dbReference>
<keyword evidence="4 6" id="KW-1133">Transmembrane helix</keyword>
<evidence type="ECO:0000256" key="2">
    <source>
        <dbReference type="ARBA" id="ARBA00022475"/>
    </source>
</evidence>
<dbReference type="PANTHER" id="PTHR43370">
    <property type="entry name" value="SUGAR ABC TRANSPORTER INTEGRAL MEMBRANE PROTEIN-RELATED"/>
    <property type="match status" value="1"/>
</dbReference>
<evidence type="ECO:0000313" key="8">
    <source>
        <dbReference type="Proteomes" id="UP000243376"/>
    </source>
</evidence>
<feature type="transmembrane region" description="Helical" evidence="6">
    <location>
        <begin position="194"/>
        <end position="212"/>
    </location>
</feature>
<keyword evidence="2" id="KW-1003">Cell membrane</keyword>
<dbReference type="AlphaFoldDB" id="A0A2J6X5T1"/>
<evidence type="ECO:0000256" key="5">
    <source>
        <dbReference type="ARBA" id="ARBA00023136"/>
    </source>
</evidence>
<feature type="transmembrane region" description="Helical" evidence="6">
    <location>
        <begin position="59"/>
        <end position="79"/>
    </location>
</feature>
<keyword evidence="5 6" id="KW-0472">Membrane</keyword>
<dbReference type="Proteomes" id="UP000243376">
    <property type="component" value="Unassembled WGS sequence"/>
</dbReference>
<name>A0A2J6X5T1_9CHLR</name>
<dbReference type="EMBL" id="PNIQ01000490">
    <property type="protein sequence ID" value="PMP82002.1"/>
    <property type="molecule type" value="Genomic_DNA"/>
</dbReference>
<keyword evidence="3 6" id="KW-0812">Transmembrane</keyword>
<feature type="transmembrane region" description="Helical" evidence="6">
    <location>
        <begin position="86"/>
        <end position="104"/>
    </location>
</feature>
<reference evidence="7 8" key="1">
    <citation type="submission" date="2018-01" db="EMBL/GenBank/DDBJ databases">
        <title>Metagenomic assembled genomes from two thermal pools in the Uzon Caldera, Kamchatka, Russia.</title>
        <authorList>
            <person name="Wilkins L."/>
            <person name="Ettinger C."/>
        </authorList>
    </citation>
    <scope>NUCLEOTIDE SEQUENCE [LARGE SCALE GENOMIC DNA]</scope>
    <source>
        <strain evidence="7">ZAV-02</strain>
    </source>
</reference>
<evidence type="ECO:0000256" key="6">
    <source>
        <dbReference type="SAM" id="Phobius"/>
    </source>
</evidence>
<evidence type="ECO:0000313" key="7">
    <source>
        <dbReference type="EMBL" id="PMP82002.1"/>
    </source>
</evidence>
<dbReference type="GO" id="GO:0022857">
    <property type="term" value="F:transmembrane transporter activity"/>
    <property type="evidence" value="ECO:0007669"/>
    <property type="project" value="InterPro"/>
</dbReference>
<evidence type="ECO:0000256" key="4">
    <source>
        <dbReference type="ARBA" id="ARBA00022989"/>
    </source>
</evidence>
<accession>A0A2J6X5T1</accession>
<comment type="caution">
    <text evidence="7">The sequence shown here is derived from an EMBL/GenBank/DDBJ whole genome shotgun (WGS) entry which is preliminary data.</text>
</comment>
<sequence length="235" mass="24750">MSKSRRGITRRHIIAGLFTLLGLLMLFNYLPPALAGDDVVSRIALAVPQPIINFPTAWSLSVIGLIATVAGVLGLSNLVSRWTDSLLWIGAVLLFPAILIWAAAGKQTNATVMLSESLRLGTPLALGALAGIWAERSGVINIAIEGMMLMGAAFGFAIFIFTGNIWLGVVGAVIIGGMMALLHGVLSISFRTDQIISGTVVNILAIGITGYLRRQYIVVEGGGRVTLPSLSAMIP</sequence>
<dbReference type="CDD" id="cd06580">
    <property type="entry name" value="TM_PBP1_transp_TpRbsC_like"/>
    <property type="match status" value="1"/>
</dbReference>
<dbReference type="GO" id="GO:0005886">
    <property type="term" value="C:plasma membrane"/>
    <property type="evidence" value="ECO:0007669"/>
    <property type="project" value="UniProtKB-SubCell"/>
</dbReference>
<gene>
    <name evidence="7" type="ORF">C0184_07440</name>
</gene>
<dbReference type="PANTHER" id="PTHR43370:SF1">
    <property type="entry name" value="GUANOSINE ABC TRANSPORTER PERMEASE PROTEIN NUPQ"/>
    <property type="match status" value="1"/>
</dbReference>
<dbReference type="Pfam" id="PF02653">
    <property type="entry name" value="BPD_transp_2"/>
    <property type="match status" value="1"/>
</dbReference>
<evidence type="ECO:0000256" key="3">
    <source>
        <dbReference type="ARBA" id="ARBA00022692"/>
    </source>
</evidence>
<protein>
    <submittedName>
        <fullName evidence="7">ABC transporter permease</fullName>
    </submittedName>
</protein>
<proteinExistence type="predicted"/>
<comment type="subcellular location">
    <subcellularLocation>
        <location evidence="1">Cell membrane</location>
        <topology evidence="1">Multi-pass membrane protein</topology>
    </subcellularLocation>
</comment>
<organism evidence="7 8">
    <name type="scientific">Chloroflexus aggregans</name>
    <dbReference type="NCBI Taxonomy" id="152260"/>
    <lineage>
        <taxon>Bacteria</taxon>
        <taxon>Bacillati</taxon>
        <taxon>Chloroflexota</taxon>
        <taxon>Chloroflexia</taxon>
        <taxon>Chloroflexales</taxon>
        <taxon>Chloroflexineae</taxon>
        <taxon>Chloroflexaceae</taxon>
        <taxon>Chloroflexus</taxon>
    </lineage>
</organism>